<evidence type="ECO:0000313" key="2">
    <source>
        <dbReference type="EMBL" id="KAA6330918.1"/>
    </source>
</evidence>
<dbReference type="GO" id="GO:0003677">
    <property type="term" value="F:DNA binding"/>
    <property type="evidence" value="ECO:0007669"/>
    <property type="project" value="InterPro"/>
</dbReference>
<organism evidence="2">
    <name type="scientific">termite gut metagenome</name>
    <dbReference type="NCBI Taxonomy" id="433724"/>
    <lineage>
        <taxon>unclassified sequences</taxon>
        <taxon>metagenomes</taxon>
        <taxon>organismal metagenomes</taxon>
    </lineage>
</organism>
<protein>
    <recommendedName>
        <fullName evidence="1">Transposase IS4-like domain-containing protein</fullName>
    </recommendedName>
</protein>
<name>A0A5J4RAX9_9ZZZZ</name>
<sequence length="386" mass="44646">MFMRKKKNPSGVVSVQVIDKSSGKYQVIKTVGSSSDAIEIENLYRQGKKWLDNYLGNRDMFLEHTREEEEKRVTEVLLSHIKNILLNGAQLILNQVFKLVGFGQIGDEILKHLVVSRICQPRSKVATVDYLKSYFDEDVELHKIYRYLDKLHDTQNDTVHQISVEHTRKILGGKIELVFYDVTTLYFETDHSDEWRKTGFSKDGKHSQPQIVLGLLISVGGYPLAYSIHEGNKYEGHTMLPVVEDFVKQFELKDFVVVADSGLMNHANIELLEQKNYQYIIGARIKNESKPIANWLLSQIKKDGSFYKYQKTATSRLIVGYSENRAKNDAYNREKGIKRLEKEYKSGSITKDKVNKRGYNKFLDISDDIKATINYDQIKKDERWDG</sequence>
<dbReference type="NCBIfam" id="NF033559">
    <property type="entry name" value="transpos_IS1634"/>
    <property type="match status" value="1"/>
</dbReference>
<dbReference type="GO" id="GO:0004803">
    <property type="term" value="F:transposase activity"/>
    <property type="evidence" value="ECO:0007669"/>
    <property type="project" value="InterPro"/>
</dbReference>
<comment type="caution">
    <text evidence="2">The sequence shown here is derived from an EMBL/GenBank/DDBJ whole genome shotgun (WGS) entry which is preliminary data.</text>
</comment>
<dbReference type="InterPro" id="IPR047654">
    <property type="entry name" value="IS1634_transpos"/>
</dbReference>
<reference evidence="2" key="1">
    <citation type="submission" date="2019-03" db="EMBL/GenBank/DDBJ databases">
        <title>Single cell metagenomics reveals metabolic interactions within the superorganism composed of flagellate Streblomastix strix and complex community of Bacteroidetes bacteria on its surface.</title>
        <authorList>
            <person name="Treitli S.C."/>
            <person name="Kolisko M."/>
            <person name="Husnik F."/>
            <person name="Keeling P."/>
            <person name="Hampl V."/>
        </authorList>
    </citation>
    <scope>NUCLEOTIDE SEQUENCE</scope>
    <source>
        <strain evidence="2">STM</strain>
    </source>
</reference>
<dbReference type="InterPro" id="IPR002559">
    <property type="entry name" value="Transposase_11"/>
</dbReference>
<gene>
    <name evidence="2" type="ORF">EZS27_020427</name>
</gene>
<dbReference type="GO" id="GO:0006313">
    <property type="term" value="P:DNA transposition"/>
    <property type="evidence" value="ECO:0007669"/>
    <property type="project" value="InterPro"/>
</dbReference>
<accession>A0A5J4RAX9</accession>
<evidence type="ECO:0000259" key="1">
    <source>
        <dbReference type="Pfam" id="PF01609"/>
    </source>
</evidence>
<dbReference type="AlphaFoldDB" id="A0A5J4RAX9"/>
<feature type="domain" description="Transposase IS4-like" evidence="1">
    <location>
        <begin position="174"/>
        <end position="322"/>
    </location>
</feature>
<dbReference type="Pfam" id="PF01609">
    <property type="entry name" value="DDE_Tnp_1"/>
    <property type="match status" value="1"/>
</dbReference>
<proteinExistence type="predicted"/>
<dbReference type="EMBL" id="SNRY01001440">
    <property type="protein sequence ID" value="KAA6330918.1"/>
    <property type="molecule type" value="Genomic_DNA"/>
</dbReference>